<dbReference type="InterPro" id="IPR001878">
    <property type="entry name" value="Znf_CCHC"/>
</dbReference>
<feature type="compositionally biased region" description="Low complexity" evidence="2">
    <location>
        <begin position="664"/>
        <end position="674"/>
    </location>
</feature>
<dbReference type="RefSeq" id="XP_013171209.1">
    <property type="nucleotide sequence ID" value="XM_013315755.1"/>
</dbReference>
<evidence type="ECO:0000256" key="1">
    <source>
        <dbReference type="PROSITE-ProRule" id="PRU00047"/>
    </source>
</evidence>
<evidence type="ECO:0000259" key="3">
    <source>
        <dbReference type="PROSITE" id="PS50158"/>
    </source>
</evidence>
<name>A0AAJ6ZF11_PAPXU</name>
<feature type="region of interest" description="Disordered" evidence="2">
    <location>
        <begin position="310"/>
        <end position="418"/>
    </location>
</feature>
<feature type="region of interest" description="Disordered" evidence="2">
    <location>
        <begin position="643"/>
        <end position="699"/>
    </location>
</feature>
<dbReference type="SMART" id="SM00343">
    <property type="entry name" value="ZnF_C2HC"/>
    <property type="match status" value="2"/>
</dbReference>
<dbReference type="SUPFAM" id="SSF57756">
    <property type="entry name" value="Retrovirus zinc finger-like domains"/>
    <property type="match status" value="1"/>
</dbReference>
<dbReference type="GO" id="GO:0008270">
    <property type="term" value="F:zinc ion binding"/>
    <property type="evidence" value="ECO:0007669"/>
    <property type="project" value="UniProtKB-KW"/>
</dbReference>
<evidence type="ECO:0000256" key="2">
    <source>
        <dbReference type="SAM" id="MobiDB-lite"/>
    </source>
</evidence>
<proteinExistence type="predicted"/>
<dbReference type="InterPro" id="IPR036875">
    <property type="entry name" value="Znf_CCHC_sf"/>
</dbReference>
<feature type="region of interest" description="Disordered" evidence="2">
    <location>
        <begin position="77"/>
        <end position="106"/>
    </location>
</feature>
<keyword evidence="1" id="KW-0479">Metal-binding</keyword>
<organism evidence="4">
    <name type="scientific">Papilio xuthus</name>
    <name type="common">Asian swallowtail butterfly</name>
    <dbReference type="NCBI Taxonomy" id="66420"/>
    <lineage>
        <taxon>Eukaryota</taxon>
        <taxon>Metazoa</taxon>
        <taxon>Ecdysozoa</taxon>
        <taxon>Arthropoda</taxon>
        <taxon>Hexapoda</taxon>
        <taxon>Insecta</taxon>
        <taxon>Pterygota</taxon>
        <taxon>Neoptera</taxon>
        <taxon>Endopterygota</taxon>
        <taxon>Lepidoptera</taxon>
        <taxon>Glossata</taxon>
        <taxon>Ditrysia</taxon>
        <taxon>Papilionoidea</taxon>
        <taxon>Papilionidae</taxon>
        <taxon>Papilioninae</taxon>
        <taxon>Papilio</taxon>
    </lineage>
</organism>
<protein>
    <submittedName>
        <fullName evidence="4">Uncharacterized protein LOC106120407</fullName>
    </submittedName>
</protein>
<dbReference type="GO" id="GO:0003676">
    <property type="term" value="F:nucleic acid binding"/>
    <property type="evidence" value="ECO:0007669"/>
    <property type="project" value="InterPro"/>
</dbReference>
<feature type="domain" description="CCHC-type" evidence="3">
    <location>
        <begin position="588"/>
        <end position="602"/>
    </location>
</feature>
<dbReference type="PROSITE" id="PS50158">
    <property type="entry name" value="ZF_CCHC"/>
    <property type="match status" value="2"/>
</dbReference>
<keyword evidence="1" id="KW-0863">Zinc-finger</keyword>
<accession>A0AAJ6ZF11</accession>
<feature type="compositionally biased region" description="Low complexity" evidence="2">
    <location>
        <begin position="77"/>
        <end position="95"/>
    </location>
</feature>
<dbReference type="GeneID" id="106120407"/>
<feature type="region of interest" description="Disordered" evidence="2">
    <location>
        <begin position="243"/>
        <end position="274"/>
    </location>
</feature>
<feature type="compositionally biased region" description="Polar residues" evidence="2">
    <location>
        <begin position="683"/>
        <end position="699"/>
    </location>
</feature>
<feature type="region of interest" description="Disordered" evidence="2">
    <location>
        <begin position="1"/>
        <end position="30"/>
    </location>
</feature>
<feature type="compositionally biased region" description="Basic and acidic residues" evidence="2">
    <location>
        <begin position="313"/>
        <end position="327"/>
    </location>
</feature>
<evidence type="ECO:0000313" key="4">
    <source>
        <dbReference type="RefSeq" id="XP_013171209.1"/>
    </source>
</evidence>
<sequence length="699" mass="75489">MASFKTNLPQEGTTSSAGGESLPEATLASGCPSYSGGGKNCFDCTTTLALNTDTDARDVEVTGSGMEEEMELDTELMLSEDSTSVSESSRRASPLPRKRRGRPPTTGHYVGLAKAKLALIEAEREEERRRAEAEVVAASRVARIRAQAHRLSESVSEDEEFQAAGSLSQMIEENVEVIRKVATTSKNLKGGYVRALKDAAEEITKMTKALQSRCISDETKGLQADNARLRAEVAQLRKEVAEMREHLNTPNRRTEADVAVKQPEPQRQKQQDSEDLVRTILCQVGTMINARFEALQDRLLPEKRLRPPLAADIRSETASRGEQEVSKAPRKTPGKTSGKALSKAAGKPAKEKTPTEPQAQPQPMAVAESADHQPKELPWSTVVKKGQKQKKRKDRPLVITNSERGKAPRAPSDGPPKTAAVVVTITPEAIANGLTYDAVIAEAKAKIKLQEVGITTGVRFRVCATGARRFEVLGTDNGTQADALAERLMQVFDGNLVRISRPTKTTEIKISGLDDSSTIDEVLAAVAEAGGCSKDSLKSSGVVRDRFGIGHAWVECTVPVARRVAAAQRLTISWVSTSVMLMEPRPLRCYRCLQKGHVRAQCNAEADRSKLCFRCGVEGHKFKGCSAKPHCSICAAAQKPADHKLGGRGCSAPAPKITRGKRTAAPQPAQQAPAEVSMETDEVNISNIRNGSTSTSSQC</sequence>
<dbReference type="AlphaFoldDB" id="A0AAJ6ZF11"/>
<keyword evidence="1" id="KW-0862">Zinc</keyword>
<dbReference type="Gene3D" id="4.10.60.10">
    <property type="entry name" value="Zinc finger, CCHC-type"/>
    <property type="match status" value="1"/>
</dbReference>
<feature type="compositionally biased region" description="Polar residues" evidence="2">
    <location>
        <begin position="1"/>
        <end position="18"/>
    </location>
</feature>
<feature type="compositionally biased region" description="Basic residues" evidence="2">
    <location>
        <begin position="385"/>
        <end position="394"/>
    </location>
</feature>
<dbReference type="KEGG" id="pxu:106120407"/>
<dbReference type="Proteomes" id="UP000694872">
    <property type="component" value="Unplaced"/>
</dbReference>
<gene>
    <name evidence="4" type="primary">LOC106120407</name>
</gene>
<feature type="domain" description="CCHC-type" evidence="3">
    <location>
        <begin position="612"/>
        <end position="625"/>
    </location>
</feature>
<reference evidence="4" key="1">
    <citation type="submission" date="2025-08" db="UniProtKB">
        <authorList>
            <consortium name="RefSeq"/>
        </authorList>
    </citation>
    <scope>IDENTIFICATION</scope>
</reference>